<dbReference type="PANTHER" id="PTHR21666:SF291">
    <property type="entry name" value="STAGE II SPORULATION PROTEIN Q"/>
    <property type="match status" value="1"/>
</dbReference>
<accession>A0A7D7SQK7</accession>
<dbReference type="CDD" id="cd12797">
    <property type="entry name" value="M23_peptidase"/>
    <property type="match status" value="1"/>
</dbReference>
<dbReference type="RefSeq" id="WP_182122691.1">
    <property type="nucleotide sequence ID" value="NZ_CP059567.1"/>
</dbReference>
<feature type="domain" description="M23ase beta-sheet core" evidence="4">
    <location>
        <begin position="337"/>
        <end position="428"/>
    </location>
</feature>
<dbReference type="KEGG" id="nsg:H3L94_03595"/>
<keyword evidence="1" id="KW-0175">Coiled coil</keyword>
<dbReference type="Gene3D" id="2.70.70.10">
    <property type="entry name" value="Glucose Permease (Domain IIA)"/>
    <property type="match status" value="1"/>
</dbReference>
<dbReference type="EMBL" id="CP059567">
    <property type="protein sequence ID" value="QMT41130.1"/>
    <property type="molecule type" value="Genomic_DNA"/>
</dbReference>
<evidence type="ECO:0000313" key="6">
    <source>
        <dbReference type="Proteomes" id="UP000514752"/>
    </source>
</evidence>
<evidence type="ECO:0000313" key="5">
    <source>
        <dbReference type="EMBL" id="QMT41130.1"/>
    </source>
</evidence>
<dbReference type="Gene3D" id="6.10.250.3150">
    <property type="match status" value="1"/>
</dbReference>
<evidence type="ECO:0000256" key="3">
    <source>
        <dbReference type="SAM" id="SignalP"/>
    </source>
</evidence>
<keyword evidence="3" id="KW-0732">Signal</keyword>
<reference evidence="5 6" key="1">
    <citation type="submission" date="2020-07" db="EMBL/GenBank/DDBJ databases">
        <title>Genomic diversity of species in the Neisseriaceae family.</title>
        <authorList>
            <person name="Vincent A.T."/>
            <person name="Bernet E."/>
            <person name="Veyrier F.J."/>
        </authorList>
    </citation>
    <scope>NUCLEOTIDE SEQUENCE [LARGE SCALE GENOMIC DNA]</scope>
    <source>
        <strain evidence="5 6">DSM 22244</strain>
    </source>
</reference>
<protein>
    <submittedName>
        <fullName evidence="5">Peptidoglycan DD-metalloendopeptidase family protein</fullName>
    </submittedName>
</protein>
<dbReference type="Pfam" id="PF01551">
    <property type="entry name" value="Peptidase_M23"/>
    <property type="match status" value="1"/>
</dbReference>
<dbReference type="PANTHER" id="PTHR21666">
    <property type="entry name" value="PEPTIDASE-RELATED"/>
    <property type="match status" value="1"/>
</dbReference>
<evidence type="ECO:0000256" key="1">
    <source>
        <dbReference type="SAM" id="Coils"/>
    </source>
</evidence>
<feature type="region of interest" description="Disordered" evidence="2">
    <location>
        <begin position="180"/>
        <end position="205"/>
    </location>
</feature>
<feature type="signal peptide" evidence="3">
    <location>
        <begin position="1"/>
        <end position="20"/>
    </location>
</feature>
<evidence type="ECO:0000256" key="2">
    <source>
        <dbReference type="SAM" id="MobiDB-lite"/>
    </source>
</evidence>
<dbReference type="AlphaFoldDB" id="A0A7D7SQK7"/>
<gene>
    <name evidence="5" type="ORF">H3L94_03595</name>
</gene>
<feature type="chain" id="PRO_5028123671" evidence="3">
    <location>
        <begin position="21"/>
        <end position="433"/>
    </location>
</feature>
<proteinExistence type="predicted"/>
<dbReference type="InterPro" id="IPR011055">
    <property type="entry name" value="Dup_hybrid_motif"/>
</dbReference>
<feature type="region of interest" description="Disordered" evidence="2">
    <location>
        <begin position="232"/>
        <end position="288"/>
    </location>
</feature>
<dbReference type="SUPFAM" id="SSF90257">
    <property type="entry name" value="Myosin rod fragments"/>
    <property type="match status" value="1"/>
</dbReference>
<dbReference type="InterPro" id="IPR050570">
    <property type="entry name" value="Cell_wall_metabolism_enzyme"/>
</dbReference>
<dbReference type="GO" id="GO:0004222">
    <property type="term" value="F:metalloendopeptidase activity"/>
    <property type="evidence" value="ECO:0007669"/>
    <property type="project" value="TreeGrafter"/>
</dbReference>
<feature type="compositionally biased region" description="Basic and acidic residues" evidence="2">
    <location>
        <begin position="253"/>
        <end position="265"/>
    </location>
</feature>
<feature type="coiled-coil region" evidence="1">
    <location>
        <begin position="26"/>
        <end position="102"/>
    </location>
</feature>
<dbReference type="Proteomes" id="UP000514752">
    <property type="component" value="Chromosome"/>
</dbReference>
<dbReference type="SUPFAM" id="SSF51261">
    <property type="entry name" value="Duplicated hybrid motif"/>
    <property type="match status" value="1"/>
</dbReference>
<feature type="compositionally biased region" description="Pro residues" evidence="2">
    <location>
        <begin position="274"/>
        <end position="283"/>
    </location>
</feature>
<sequence>MSALRFLPLLLLACTALAHAAPADDLRNVQRAIGESQNRLQQQQQQQRRLQNELRHTQTQLDAAHRELDELTRRRQSVWREVQALQNTLETLQTRISGTQAQVARLLDSRYRNRQPNAVTLFLQNADPQQKGRYLEYMRYLNQANDRALSELRQSQQQARQQQEAVNRQLRELDELKRRQQAATARLGREQQAQQQQNRELEQNINRETARLNQLRSNERRLNGVVAAITRRATQRRAEEATRQRAAQAQRQRQAEQRRQAEARRRAQAAAPGPNTPDEPPTPQGNLTAEDLNLAAPAAETAAPRHSFSRLQGSLRRPVSGNIAGQFGQSRPGGGTWKGVFIRTAPAAVHSIAAGEVAYAAPLQGYGNTVIIDHGDGYLSIYTGLSQISAGNGSQVSARQPIGRSGSLPDGESGLYFEIRYRNQAMNPLSWVN</sequence>
<evidence type="ECO:0000259" key="4">
    <source>
        <dbReference type="Pfam" id="PF01551"/>
    </source>
</evidence>
<organism evidence="5 6">
    <name type="scientific">Neisseria shayeganii</name>
    <dbReference type="NCBI Taxonomy" id="607712"/>
    <lineage>
        <taxon>Bacteria</taxon>
        <taxon>Pseudomonadati</taxon>
        <taxon>Pseudomonadota</taxon>
        <taxon>Betaproteobacteria</taxon>
        <taxon>Neisseriales</taxon>
        <taxon>Neisseriaceae</taxon>
        <taxon>Neisseria</taxon>
    </lineage>
</organism>
<name>A0A7D7SQK7_9NEIS</name>
<dbReference type="InterPro" id="IPR016047">
    <property type="entry name" value="M23ase_b-sheet_dom"/>
</dbReference>
<feature type="compositionally biased region" description="Low complexity" evidence="2">
    <location>
        <begin position="190"/>
        <end position="205"/>
    </location>
</feature>